<dbReference type="KEGG" id="qsa:O6P43_034226"/>
<dbReference type="AlphaFoldDB" id="A0AAD7KSC7"/>
<gene>
    <name evidence="2" type="ORF">O6P43_034226</name>
</gene>
<evidence type="ECO:0000313" key="2">
    <source>
        <dbReference type="EMBL" id="KAJ7944900.1"/>
    </source>
</evidence>
<feature type="compositionally biased region" description="Basic and acidic residues" evidence="1">
    <location>
        <begin position="1"/>
        <end position="11"/>
    </location>
</feature>
<sequence length="76" mass="8923">MKNPILREDQLPQKFLHPQNRKKPNKQGDVFFTSDNIFGHHRDKKAPFQPPIRKAAAFFSGKRNPNDNHFSRSKPK</sequence>
<dbReference type="EMBL" id="JARAOO010000014">
    <property type="protein sequence ID" value="KAJ7944900.1"/>
    <property type="molecule type" value="Genomic_DNA"/>
</dbReference>
<reference evidence="2" key="1">
    <citation type="journal article" date="2023" name="Science">
        <title>Elucidation of the pathway for biosynthesis of saponin adjuvants from the soapbark tree.</title>
        <authorList>
            <person name="Reed J."/>
            <person name="Orme A."/>
            <person name="El-Demerdash A."/>
            <person name="Owen C."/>
            <person name="Martin L.B.B."/>
            <person name="Misra R.C."/>
            <person name="Kikuchi S."/>
            <person name="Rejzek M."/>
            <person name="Martin A.C."/>
            <person name="Harkess A."/>
            <person name="Leebens-Mack J."/>
            <person name="Louveau T."/>
            <person name="Stephenson M.J."/>
            <person name="Osbourn A."/>
        </authorList>
    </citation>
    <scope>NUCLEOTIDE SEQUENCE</scope>
    <source>
        <strain evidence="2">S10</strain>
    </source>
</reference>
<evidence type="ECO:0000256" key="1">
    <source>
        <dbReference type="SAM" id="MobiDB-lite"/>
    </source>
</evidence>
<dbReference type="Proteomes" id="UP001163823">
    <property type="component" value="Chromosome 14"/>
</dbReference>
<evidence type="ECO:0000313" key="3">
    <source>
        <dbReference type="Proteomes" id="UP001163823"/>
    </source>
</evidence>
<comment type="caution">
    <text evidence="2">The sequence shown here is derived from an EMBL/GenBank/DDBJ whole genome shotgun (WGS) entry which is preliminary data.</text>
</comment>
<keyword evidence="3" id="KW-1185">Reference proteome</keyword>
<name>A0AAD7KSC7_QUISA</name>
<accession>A0AAD7KSC7</accession>
<proteinExistence type="predicted"/>
<organism evidence="2 3">
    <name type="scientific">Quillaja saponaria</name>
    <name type="common">Soap bark tree</name>
    <dbReference type="NCBI Taxonomy" id="32244"/>
    <lineage>
        <taxon>Eukaryota</taxon>
        <taxon>Viridiplantae</taxon>
        <taxon>Streptophyta</taxon>
        <taxon>Embryophyta</taxon>
        <taxon>Tracheophyta</taxon>
        <taxon>Spermatophyta</taxon>
        <taxon>Magnoliopsida</taxon>
        <taxon>eudicotyledons</taxon>
        <taxon>Gunneridae</taxon>
        <taxon>Pentapetalae</taxon>
        <taxon>rosids</taxon>
        <taxon>fabids</taxon>
        <taxon>Fabales</taxon>
        <taxon>Quillajaceae</taxon>
        <taxon>Quillaja</taxon>
    </lineage>
</organism>
<feature type="region of interest" description="Disordered" evidence="1">
    <location>
        <begin position="1"/>
        <end position="28"/>
    </location>
</feature>
<protein>
    <submittedName>
        <fullName evidence="2">RNA-binding protein nob1</fullName>
    </submittedName>
</protein>